<evidence type="ECO:0000256" key="5">
    <source>
        <dbReference type="SAM" id="Phobius"/>
    </source>
</evidence>
<dbReference type="GO" id="GO:0010487">
    <property type="term" value="F:thermospermine synthase activity"/>
    <property type="evidence" value="ECO:0007669"/>
    <property type="project" value="TreeGrafter"/>
</dbReference>
<dbReference type="InterPro" id="IPR029063">
    <property type="entry name" value="SAM-dependent_MTases_sf"/>
</dbReference>
<dbReference type="PANTHER" id="PTHR43317:SF1">
    <property type="entry name" value="THERMOSPERMINE SYNTHASE ACAULIS5"/>
    <property type="match status" value="1"/>
</dbReference>
<evidence type="ECO:0000259" key="6">
    <source>
        <dbReference type="PROSITE" id="PS51006"/>
    </source>
</evidence>
<dbReference type="CDD" id="cd02440">
    <property type="entry name" value="AdoMet_MTases"/>
    <property type="match status" value="1"/>
</dbReference>
<evidence type="ECO:0000313" key="8">
    <source>
        <dbReference type="Proteomes" id="UP000185608"/>
    </source>
</evidence>
<evidence type="ECO:0000313" key="7">
    <source>
        <dbReference type="EMBL" id="AOW79243.1"/>
    </source>
</evidence>
<evidence type="ECO:0000256" key="3">
    <source>
        <dbReference type="ARBA" id="ARBA00023115"/>
    </source>
</evidence>
<feature type="transmembrane region" description="Helical" evidence="5">
    <location>
        <begin position="77"/>
        <end position="95"/>
    </location>
</feature>
<dbReference type="KEGG" id="halh:HTSR_0033"/>
<feature type="transmembrane region" description="Helical" evidence="5">
    <location>
        <begin position="147"/>
        <end position="167"/>
    </location>
</feature>
<name>A0A1D8S1N1_9EURY</name>
<comment type="similarity">
    <text evidence="1">Belongs to the spermidine/spermine synthase family.</text>
</comment>
<feature type="transmembrane region" description="Helical" evidence="5">
    <location>
        <begin position="200"/>
        <end position="222"/>
    </location>
</feature>
<evidence type="ECO:0000256" key="2">
    <source>
        <dbReference type="ARBA" id="ARBA00022679"/>
    </source>
</evidence>
<reference evidence="7 8" key="1">
    <citation type="submission" date="2016-06" db="EMBL/GenBank/DDBJ databases">
        <title>Discovery of anaerobic lithoheterotrophic haloarchaeon capable of sulfur respiration by hydrogen and formate.</title>
        <authorList>
            <person name="Sorokin D.Y."/>
            <person name="Kublanov I.V."/>
            <person name="Roman P."/>
            <person name="Sinninghe Damste J.S."/>
            <person name="Golyshin P.N."/>
            <person name="Rojo D."/>
            <person name="Ciordia S."/>
            <person name="Mena Md.C."/>
            <person name="Ferrer M."/>
            <person name="Smedile F."/>
            <person name="Messina E."/>
            <person name="La Cono V."/>
            <person name="Yakimov M.M."/>
        </authorList>
    </citation>
    <scope>NUCLEOTIDE SEQUENCE [LARGE SCALE GENOMIC DNA]</scope>
    <source>
        <strain evidence="7 8">HTSR1</strain>
    </source>
</reference>
<dbReference type="PATRIC" id="fig|1855411.3.peg.32"/>
<dbReference type="STRING" id="1873524.HSR6_0033"/>
<feature type="transmembrane region" description="Helical" evidence="5">
    <location>
        <begin position="39"/>
        <end position="57"/>
    </location>
</feature>
<feature type="active site" description="Proton acceptor" evidence="4">
    <location>
        <position position="362"/>
    </location>
</feature>
<keyword evidence="2 4" id="KW-0808">Transferase</keyword>
<keyword evidence="5" id="KW-0812">Transmembrane</keyword>
<accession>A0A1D8S1N1</accession>
<dbReference type="EMBL" id="CP016070">
    <property type="protein sequence ID" value="AOW79243.1"/>
    <property type="molecule type" value="Genomic_DNA"/>
</dbReference>
<dbReference type="PROSITE" id="PS51006">
    <property type="entry name" value="PABS_2"/>
    <property type="match status" value="1"/>
</dbReference>
<protein>
    <submittedName>
        <fullName evidence="7">Spermidine synthase</fullName>
    </submittedName>
</protein>
<gene>
    <name evidence="7" type="ORF">HTSR_0033</name>
</gene>
<feature type="domain" description="PABS" evidence="6">
    <location>
        <begin position="203"/>
        <end position="446"/>
    </location>
</feature>
<evidence type="ECO:0000256" key="4">
    <source>
        <dbReference type="PROSITE-ProRule" id="PRU00354"/>
    </source>
</evidence>
<dbReference type="Gene3D" id="3.40.50.150">
    <property type="entry name" value="Vaccinia Virus protein VP39"/>
    <property type="match status" value="1"/>
</dbReference>
<proteinExistence type="inferred from homology"/>
<dbReference type="GO" id="GO:0006596">
    <property type="term" value="P:polyamine biosynthetic process"/>
    <property type="evidence" value="ECO:0007669"/>
    <property type="project" value="UniProtKB-UniRule"/>
</dbReference>
<dbReference type="SUPFAM" id="SSF53335">
    <property type="entry name" value="S-adenosyl-L-methionine-dependent methyltransferases"/>
    <property type="match status" value="1"/>
</dbReference>
<feature type="transmembrane region" description="Helical" evidence="5">
    <location>
        <begin position="12"/>
        <end position="32"/>
    </location>
</feature>
<evidence type="ECO:0000256" key="1">
    <source>
        <dbReference type="ARBA" id="ARBA00007867"/>
    </source>
</evidence>
<organism evidence="7 8">
    <name type="scientific">Halodesulfurarchaeum formicicum</name>
    <dbReference type="NCBI Taxonomy" id="1873524"/>
    <lineage>
        <taxon>Archaea</taxon>
        <taxon>Methanobacteriati</taxon>
        <taxon>Methanobacteriota</taxon>
        <taxon>Stenosarchaea group</taxon>
        <taxon>Halobacteria</taxon>
        <taxon>Halobacteriales</taxon>
        <taxon>Halobacteriaceae</taxon>
        <taxon>Halodesulfurarchaeum</taxon>
    </lineage>
</organism>
<keyword evidence="3 4" id="KW-0620">Polyamine biosynthesis</keyword>
<dbReference type="Pfam" id="PF01564">
    <property type="entry name" value="Spermine_synth"/>
    <property type="match status" value="1"/>
</dbReference>
<keyword evidence="5" id="KW-1133">Transmembrane helix</keyword>
<feature type="transmembrane region" description="Helical" evidence="5">
    <location>
        <begin position="174"/>
        <end position="194"/>
    </location>
</feature>
<keyword evidence="5" id="KW-0472">Membrane</keyword>
<dbReference type="PANTHER" id="PTHR43317">
    <property type="entry name" value="THERMOSPERMINE SYNTHASE ACAULIS5"/>
    <property type="match status" value="1"/>
</dbReference>
<sequence>MRADWFDEPTLAVLVSGVASMGLEILAGRMIAPEFGSSIYTWGSIIGVFLTALSLGYARGGRRAQTVASVTSLRTLLLWSTVYVAFLIFAGDFLIRQTATLPIPARFGSLVPVTLLFGPPTYLLGFISPYAAELSRTESTGAASGRVYALGTIGSIVGAFGTTFLLIPAFSIEVIGLIFGGMTLVTAAALALPSPSTREVIRVLLVTALLLGAVLAPPFGVAMAGETVYETQTAHQQLRVADQDGVRTLYLDGVSHSAMDLEDPDRHVFTYTRYFHLPFLYTDSVDDVENVLFIGGGGFTGPKIFAQKYDVNVDVVEIDPGVVQAARDYFDLETGPDLSVHTMDGRQYLRETDTEYDLIVLDAYKRDTVPFHLTTTEFFDLTTQRLSADGVLLANIISAPSGSGSAFFRAEYRTMETVFPTVTAFRTAQPGVVQNVEIVATKQSSSLSTAELRERAATRPIGYELEDAIDRQVESVRTTDVPVLRDDDAPVDSLLDPMVGQRYVIETGERTTTA</sequence>
<dbReference type="Proteomes" id="UP000185608">
    <property type="component" value="Chromosome"/>
</dbReference>
<feature type="transmembrane region" description="Helical" evidence="5">
    <location>
        <begin position="107"/>
        <end position="127"/>
    </location>
</feature>
<dbReference type="NCBIfam" id="NF037959">
    <property type="entry name" value="MFS_SpdSyn"/>
    <property type="match status" value="1"/>
</dbReference>
<dbReference type="InterPro" id="IPR030374">
    <property type="entry name" value="PABS"/>
</dbReference>
<dbReference type="AlphaFoldDB" id="A0A1D8S1N1"/>